<organism evidence="1 2">
    <name type="scientific">Porites evermanni</name>
    <dbReference type="NCBI Taxonomy" id="104178"/>
    <lineage>
        <taxon>Eukaryota</taxon>
        <taxon>Metazoa</taxon>
        <taxon>Cnidaria</taxon>
        <taxon>Anthozoa</taxon>
        <taxon>Hexacorallia</taxon>
        <taxon>Scleractinia</taxon>
        <taxon>Fungiina</taxon>
        <taxon>Poritidae</taxon>
        <taxon>Porites</taxon>
    </lineage>
</organism>
<comment type="caution">
    <text evidence="1">The sequence shown here is derived from an EMBL/GenBank/DDBJ whole genome shotgun (WGS) entry which is preliminary data.</text>
</comment>
<evidence type="ECO:0008006" key="3">
    <source>
        <dbReference type="Google" id="ProtNLM"/>
    </source>
</evidence>
<dbReference type="PANTHER" id="PTHR47510:SF3">
    <property type="entry name" value="ENDO_EXONUCLEASE_PHOSPHATASE DOMAIN-CONTAINING PROTEIN"/>
    <property type="match status" value="1"/>
</dbReference>
<evidence type="ECO:0000313" key="2">
    <source>
        <dbReference type="Proteomes" id="UP001159427"/>
    </source>
</evidence>
<name>A0ABN8LYC0_9CNID</name>
<accession>A0ABN8LYC0</accession>
<sequence length="193" mass="22524">NIADIYGLRQLISEPTRITDKSSTLIDLIYTNCPERVVCSGVAHISISDHSLVCAFRKLSINFPKGHTSITYRNFKTFNRAKFRNDICNENWEFLAPALDPNQMWTEWKTKFLQIVDKHAPIRIKRIKAIKSNDPHDWANFKRMRNKVNTEIKAAKELFYSNKFTETNGDPRKTWQIIHDLTSRKAANLSIRE</sequence>
<keyword evidence="2" id="KW-1185">Reference proteome</keyword>
<feature type="non-terminal residue" evidence="1">
    <location>
        <position position="193"/>
    </location>
</feature>
<gene>
    <name evidence="1" type="ORF">PEVE_00006254</name>
</gene>
<reference evidence="1 2" key="1">
    <citation type="submission" date="2022-05" db="EMBL/GenBank/DDBJ databases">
        <authorList>
            <consortium name="Genoscope - CEA"/>
            <person name="William W."/>
        </authorList>
    </citation>
    <scope>NUCLEOTIDE SEQUENCE [LARGE SCALE GENOMIC DNA]</scope>
</reference>
<dbReference type="Proteomes" id="UP001159427">
    <property type="component" value="Unassembled WGS sequence"/>
</dbReference>
<evidence type="ECO:0000313" key="1">
    <source>
        <dbReference type="EMBL" id="CAH3020211.1"/>
    </source>
</evidence>
<dbReference type="EMBL" id="CALNXI010000140">
    <property type="protein sequence ID" value="CAH3020211.1"/>
    <property type="molecule type" value="Genomic_DNA"/>
</dbReference>
<feature type="non-terminal residue" evidence="1">
    <location>
        <position position="1"/>
    </location>
</feature>
<protein>
    <recommendedName>
        <fullName evidence="3">Endonuclease/exonuclease/phosphatase domain-containing protein</fullName>
    </recommendedName>
</protein>
<dbReference type="PANTHER" id="PTHR47510">
    <property type="entry name" value="REVERSE TRANSCRIPTASE DOMAIN-CONTAINING PROTEIN"/>
    <property type="match status" value="1"/>
</dbReference>
<proteinExistence type="predicted"/>